<dbReference type="EMBL" id="QJKJ01000939">
    <property type="protein sequence ID" value="RDY09983.1"/>
    <property type="molecule type" value="Genomic_DNA"/>
</dbReference>
<comment type="caution">
    <text evidence="1">The sequence shown here is derived from an EMBL/GenBank/DDBJ whole genome shotgun (WGS) entry which is preliminary data.</text>
</comment>
<evidence type="ECO:0000313" key="1">
    <source>
        <dbReference type="EMBL" id="RDY09983.1"/>
    </source>
</evidence>
<dbReference type="Proteomes" id="UP000257109">
    <property type="component" value="Unassembled WGS sequence"/>
</dbReference>
<name>A0A371I4Q7_MUCPR</name>
<dbReference type="OrthoDB" id="691543at2759"/>
<proteinExistence type="predicted"/>
<gene>
    <name evidence="1" type="ORF">CR513_05570</name>
</gene>
<organism evidence="1 2">
    <name type="scientific">Mucuna pruriens</name>
    <name type="common">Velvet bean</name>
    <name type="synonym">Dolichos pruriens</name>
    <dbReference type="NCBI Taxonomy" id="157652"/>
    <lineage>
        <taxon>Eukaryota</taxon>
        <taxon>Viridiplantae</taxon>
        <taxon>Streptophyta</taxon>
        <taxon>Embryophyta</taxon>
        <taxon>Tracheophyta</taxon>
        <taxon>Spermatophyta</taxon>
        <taxon>Magnoliopsida</taxon>
        <taxon>eudicotyledons</taxon>
        <taxon>Gunneridae</taxon>
        <taxon>Pentapetalae</taxon>
        <taxon>rosids</taxon>
        <taxon>fabids</taxon>
        <taxon>Fabales</taxon>
        <taxon>Fabaceae</taxon>
        <taxon>Papilionoideae</taxon>
        <taxon>50 kb inversion clade</taxon>
        <taxon>NPAAA clade</taxon>
        <taxon>indigoferoid/millettioid clade</taxon>
        <taxon>Phaseoleae</taxon>
        <taxon>Mucuna</taxon>
    </lineage>
</organism>
<sequence>MKAFPFSLDGAEKDWLYLQPVMFTTWGEMKRMFLKKFFLVSRTSHPKGDLWNSATFRGNVTQYIPANPFPNVRPLPIGDLYNPGPRPFGAMMDPVPDGSRLYFEVGIGPEEAALSG</sequence>
<evidence type="ECO:0000313" key="2">
    <source>
        <dbReference type="Proteomes" id="UP000257109"/>
    </source>
</evidence>
<feature type="non-terminal residue" evidence="1">
    <location>
        <position position="1"/>
    </location>
</feature>
<protein>
    <submittedName>
        <fullName evidence="1">Uncharacterized protein</fullName>
    </submittedName>
</protein>
<reference evidence="1" key="1">
    <citation type="submission" date="2018-05" db="EMBL/GenBank/DDBJ databases">
        <title>Draft genome of Mucuna pruriens seed.</title>
        <authorList>
            <person name="Nnadi N.E."/>
            <person name="Vos R."/>
            <person name="Hasami M.H."/>
            <person name="Devisetty U.K."/>
            <person name="Aguiy J.C."/>
        </authorList>
    </citation>
    <scope>NUCLEOTIDE SEQUENCE [LARGE SCALE GENOMIC DNA]</scope>
    <source>
        <strain evidence="1">JCA_2017</strain>
    </source>
</reference>
<dbReference type="AlphaFoldDB" id="A0A371I4Q7"/>
<accession>A0A371I4Q7</accession>
<keyword evidence="2" id="KW-1185">Reference proteome</keyword>